<organism evidence="1 2">
    <name type="scientific">Solirubrobacter phytolaccae</name>
    <dbReference type="NCBI Taxonomy" id="1404360"/>
    <lineage>
        <taxon>Bacteria</taxon>
        <taxon>Bacillati</taxon>
        <taxon>Actinomycetota</taxon>
        <taxon>Thermoleophilia</taxon>
        <taxon>Solirubrobacterales</taxon>
        <taxon>Solirubrobacteraceae</taxon>
        <taxon>Solirubrobacter</taxon>
    </lineage>
</organism>
<dbReference type="RefSeq" id="WP_270023696.1">
    <property type="nucleotide sequence ID" value="NZ_JAPDDP010000005.1"/>
</dbReference>
<evidence type="ECO:0000313" key="1">
    <source>
        <dbReference type="EMBL" id="MDA0179421.1"/>
    </source>
</evidence>
<proteinExistence type="predicted"/>
<dbReference type="AlphaFoldDB" id="A0A9X3S7P5"/>
<accession>A0A9X3S7P5</accession>
<reference evidence="1" key="1">
    <citation type="submission" date="2022-10" db="EMBL/GenBank/DDBJ databases">
        <title>The WGS of Solirubrobacter phytolaccae KCTC 29190.</title>
        <authorList>
            <person name="Jiang Z."/>
        </authorList>
    </citation>
    <scope>NUCLEOTIDE SEQUENCE</scope>
    <source>
        <strain evidence="1">KCTC 29190</strain>
    </source>
</reference>
<sequence length="325" mass="34136">MSELLARIERDAGLPGLAEALAAMAPSALRSVLLEATSGQAARRDPAGLLAQAGRDGTVRPEASDARVLHALDGHALDAARGFEAVELAPVAPLGTNAVLGGIAQNNVLSTVRNTEVLADPTAALALEAALRRRAGETGTVRLCAVGRVLRLQPLGDKPGYTPHFRLFGLVSAGRATAEHGFEVAALAEHVRVQLRLLAAVGLDGEVELSDTRLPRLEGMRGRAHDPVESSLVDEFPGDAPVELQRLASALPGARFDLHRPEGLGYYDGPMLRVCVTDAAGVRYAIGDGGLVDWTQRLLANRKERLVISGLGLGLLAARFPIVVP</sequence>
<comment type="caution">
    <text evidence="1">The sequence shown here is derived from an EMBL/GenBank/DDBJ whole genome shotgun (WGS) entry which is preliminary data.</text>
</comment>
<name>A0A9X3S7P5_9ACTN</name>
<protein>
    <submittedName>
        <fullName evidence="1">Uncharacterized protein</fullName>
    </submittedName>
</protein>
<dbReference type="EMBL" id="JAPDDP010000005">
    <property type="protein sequence ID" value="MDA0179421.1"/>
    <property type="molecule type" value="Genomic_DNA"/>
</dbReference>
<evidence type="ECO:0000313" key="2">
    <source>
        <dbReference type="Proteomes" id="UP001147653"/>
    </source>
</evidence>
<dbReference type="Proteomes" id="UP001147653">
    <property type="component" value="Unassembled WGS sequence"/>
</dbReference>
<keyword evidence="2" id="KW-1185">Reference proteome</keyword>
<gene>
    <name evidence="1" type="ORF">OJ997_03865</name>
</gene>